<dbReference type="EMBL" id="JAZHGA010000015">
    <property type="protein sequence ID" value="MEM5342159.1"/>
    <property type="molecule type" value="Genomic_DNA"/>
</dbReference>
<dbReference type="SUPFAM" id="SSF53474">
    <property type="entry name" value="alpha/beta-Hydrolases"/>
    <property type="match status" value="1"/>
</dbReference>
<dbReference type="GO" id="GO:0016020">
    <property type="term" value="C:membrane"/>
    <property type="evidence" value="ECO:0007669"/>
    <property type="project" value="TreeGrafter"/>
</dbReference>
<dbReference type="Proteomes" id="UP000321776">
    <property type="component" value="Unassembled WGS sequence"/>
</dbReference>
<dbReference type="InterPro" id="IPR000073">
    <property type="entry name" value="AB_hydrolase_1"/>
</dbReference>
<reference evidence="3" key="2">
    <citation type="submission" date="2019-08" db="EMBL/GenBank/DDBJ databases">
        <authorList>
            <person name="Im W.-T."/>
        </authorList>
    </citation>
    <scope>NUCLEOTIDE SEQUENCE</scope>
    <source>
        <strain evidence="3">NF 2-5-3</strain>
    </source>
</reference>
<dbReference type="InterPro" id="IPR029058">
    <property type="entry name" value="AB_hydrolase_fold"/>
</dbReference>
<dbReference type="PRINTS" id="PR00111">
    <property type="entry name" value="ABHYDROLASE"/>
</dbReference>
<reference evidence="2 5" key="3">
    <citation type="submission" date="2024-01" db="EMBL/GenBank/DDBJ databases">
        <title>The diversity of rhizobia nodulating Mimosa spp. in eleven states of Brazil covering several biomes is determined by host plant, location, and edaphic factors.</title>
        <authorList>
            <person name="Rouws L."/>
            <person name="Barauna A."/>
            <person name="Beukes C."/>
            <person name="De Faria S.M."/>
            <person name="Gross E."/>
            <person name="Dos Reis Junior F.B."/>
            <person name="Simon M."/>
            <person name="Maluk M."/>
            <person name="Odee D.W."/>
            <person name="Kenicer G."/>
            <person name="Young J.P.W."/>
            <person name="Reis V.M."/>
            <person name="Zilli J."/>
            <person name="James E.K."/>
        </authorList>
    </citation>
    <scope>NUCLEOTIDE SEQUENCE [LARGE SCALE GENOMIC DNA]</scope>
    <source>
        <strain evidence="2 5">JPY530</strain>
    </source>
</reference>
<feature type="domain" description="AB hydrolase-1" evidence="1">
    <location>
        <begin position="21"/>
        <end position="245"/>
    </location>
</feature>
<dbReference type="PANTHER" id="PTHR43798:SF33">
    <property type="entry name" value="HYDROLASE, PUTATIVE (AFU_ORTHOLOGUE AFUA_2G14860)-RELATED"/>
    <property type="match status" value="1"/>
</dbReference>
<evidence type="ECO:0000313" key="3">
    <source>
        <dbReference type="EMBL" id="TXC83672.1"/>
    </source>
</evidence>
<dbReference type="GO" id="GO:0016787">
    <property type="term" value="F:hydrolase activity"/>
    <property type="evidence" value="ECO:0007669"/>
    <property type="project" value="UniProtKB-KW"/>
</dbReference>
<dbReference type="Proteomes" id="UP001481677">
    <property type="component" value="Unassembled WGS sequence"/>
</dbReference>
<keyword evidence="3" id="KW-0378">Hydrolase</keyword>
<organism evidence="3 4">
    <name type="scientific">Paraburkholderia azotifigens</name>
    <dbReference type="NCBI Taxonomy" id="2057004"/>
    <lineage>
        <taxon>Bacteria</taxon>
        <taxon>Pseudomonadati</taxon>
        <taxon>Pseudomonadota</taxon>
        <taxon>Betaproteobacteria</taxon>
        <taxon>Burkholderiales</taxon>
        <taxon>Burkholderiaceae</taxon>
        <taxon>Paraburkholderia</taxon>
    </lineage>
</organism>
<keyword evidence="5" id="KW-1185">Reference proteome</keyword>
<name>A0A5C6VE45_9BURK</name>
<dbReference type="Pfam" id="PF12697">
    <property type="entry name" value="Abhydrolase_6"/>
    <property type="match status" value="1"/>
</dbReference>
<dbReference type="InterPro" id="IPR050266">
    <property type="entry name" value="AB_hydrolase_sf"/>
</dbReference>
<sequence>MHVTIDNTDIYFSDEGDGHPLVFIHGLGGRSTNWTYQRRWFQRPYRVICPDLPGHGASSGRELPFRRFPEIVIGLLDELQLPRYSIVGLSTGARVAFTVAATRPEAVTCLTAINTFVNLAGPDQTARVAIYDLLLEHDQGERWAQTLLREMHIQEDSVIARGFRRAVAHSDPLHIRRIFREMVSWNQNDELMNVSCPVQIIRGSLDGFVPSYCSEDLISRLPVERVDVLDGVGHLPYLEDPVRFNNMLSQFLQQHVAISSRSQ</sequence>
<reference evidence="3 4" key="1">
    <citation type="journal article" date="2018" name="Int. J. Syst. Evol. Microbiol.">
        <title>Paraburkholderia azotifigens sp. nov., a nitrogen-fixing bacterium isolated from paddy soil.</title>
        <authorList>
            <person name="Choi G.M."/>
            <person name="Im W.T."/>
        </authorList>
    </citation>
    <scope>NUCLEOTIDE SEQUENCE [LARGE SCALE GENOMIC DNA]</scope>
    <source>
        <strain evidence="3 4">NF 2-5-3</strain>
    </source>
</reference>
<evidence type="ECO:0000313" key="5">
    <source>
        <dbReference type="Proteomes" id="UP001481677"/>
    </source>
</evidence>
<protein>
    <submittedName>
        <fullName evidence="3">Alpha/beta hydrolase</fullName>
    </submittedName>
</protein>
<dbReference type="AlphaFoldDB" id="A0A5C6VE45"/>
<accession>A0A5C6VE45</accession>
<dbReference type="EMBL" id="VOQS01000003">
    <property type="protein sequence ID" value="TXC83672.1"/>
    <property type="molecule type" value="Genomic_DNA"/>
</dbReference>
<gene>
    <name evidence="3" type="ORF">FRZ40_25175</name>
    <name evidence="2" type="ORF">V4C56_21345</name>
</gene>
<proteinExistence type="predicted"/>
<evidence type="ECO:0000313" key="4">
    <source>
        <dbReference type="Proteomes" id="UP000321776"/>
    </source>
</evidence>
<dbReference type="Gene3D" id="3.40.50.1820">
    <property type="entry name" value="alpha/beta hydrolase"/>
    <property type="match status" value="1"/>
</dbReference>
<dbReference type="PANTHER" id="PTHR43798">
    <property type="entry name" value="MONOACYLGLYCEROL LIPASE"/>
    <property type="match status" value="1"/>
</dbReference>
<comment type="caution">
    <text evidence="3">The sequence shown here is derived from an EMBL/GenBank/DDBJ whole genome shotgun (WGS) entry which is preliminary data.</text>
</comment>
<dbReference type="RefSeq" id="WP_147235946.1">
    <property type="nucleotide sequence ID" value="NZ_JAZHFZ010000015.1"/>
</dbReference>
<evidence type="ECO:0000259" key="1">
    <source>
        <dbReference type="Pfam" id="PF12697"/>
    </source>
</evidence>
<evidence type="ECO:0000313" key="2">
    <source>
        <dbReference type="EMBL" id="MEM5342159.1"/>
    </source>
</evidence>